<feature type="region of interest" description="Disordered" evidence="1">
    <location>
        <begin position="276"/>
        <end position="295"/>
    </location>
</feature>
<dbReference type="OrthoDB" id="5427732at2759"/>
<evidence type="ECO:0000256" key="2">
    <source>
        <dbReference type="SAM" id="SignalP"/>
    </source>
</evidence>
<evidence type="ECO:0000313" key="3">
    <source>
        <dbReference type="EMBL" id="KAF2126379.1"/>
    </source>
</evidence>
<feature type="compositionally biased region" description="Polar residues" evidence="1">
    <location>
        <begin position="100"/>
        <end position="111"/>
    </location>
</feature>
<proteinExistence type="predicted"/>
<dbReference type="AlphaFoldDB" id="A0A6A6A3C6"/>
<dbReference type="RefSeq" id="XP_033520771.1">
    <property type="nucleotide sequence ID" value="XM_033664190.1"/>
</dbReference>
<dbReference type="EMBL" id="ML977513">
    <property type="protein sequence ID" value="KAF2126379.1"/>
    <property type="molecule type" value="Genomic_DNA"/>
</dbReference>
<organism evidence="3 4">
    <name type="scientific">Dothidotthia symphoricarpi CBS 119687</name>
    <dbReference type="NCBI Taxonomy" id="1392245"/>
    <lineage>
        <taxon>Eukaryota</taxon>
        <taxon>Fungi</taxon>
        <taxon>Dikarya</taxon>
        <taxon>Ascomycota</taxon>
        <taxon>Pezizomycotina</taxon>
        <taxon>Dothideomycetes</taxon>
        <taxon>Pleosporomycetidae</taxon>
        <taxon>Pleosporales</taxon>
        <taxon>Dothidotthiaceae</taxon>
        <taxon>Dothidotthia</taxon>
    </lineage>
</organism>
<evidence type="ECO:0000313" key="4">
    <source>
        <dbReference type="Proteomes" id="UP000799771"/>
    </source>
</evidence>
<dbReference type="Proteomes" id="UP000799771">
    <property type="component" value="Unassembled WGS sequence"/>
</dbReference>
<sequence length="319" mass="32829">MRSFYSLALLAAPFFSLAVAEDAGQANTIYANAQEAFHDLLSVIPEESLQAALTSLGKFKEGVFESHHRGVEHVHNSNPALATKLIVAAVQDLRRRQVNNGTAPAQTSATPEQSTQAAQSRQESQAAQTTTARTTTTTDRVVLLPVEVTTTNTLGSTVVQTTEILSQVTAQVAVTVTMTNSQGATVTAVESKPAVIVTTTNSVGSTVTETSTANFAPTVGEVMTSTDSSGSTFLTTYTPGGGKISSVKLITTTGSDGQIGTITSFAYIDATATGAQAGDGAEQTPTTARPGLQSGAARKNSAFEYAVVGGLGGAFALFV</sequence>
<feature type="chain" id="PRO_5025502723" evidence="2">
    <location>
        <begin position="21"/>
        <end position="319"/>
    </location>
</feature>
<dbReference type="GeneID" id="54404622"/>
<protein>
    <submittedName>
        <fullName evidence="3">Uncharacterized protein</fullName>
    </submittedName>
</protein>
<gene>
    <name evidence="3" type="ORF">P153DRAFT_297919</name>
</gene>
<name>A0A6A6A3C6_9PLEO</name>
<keyword evidence="2" id="KW-0732">Signal</keyword>
<evidence type="ECO:0000256" key="1">
    <source>
        <dbReference type="SAM" id="MobiDB-lite"/>
    </source>
</evidence>
<feature type="compositionally biased region" description="Low complexity" evidence="1">
    <location>
        <begin position="112"/>
        <end position="135"/>
    </location>
</feature>
<reference evidence="3" key="1">
    <citation type="journal article" date="2020" name="Stud. Mycol.">
        <title>101 Dothideomycetes genomes: a test case for predicting lifestyles and emergence of pathogens.</title>
        <authorList>
            <person name="Haridas S."/>
            <person name="Albert R."/>
            <person name="Binder M."/>
            <person name="Bloem J."/>
            <person name="Labutti K."/>
            <person name="Salamov A."/>
            <person name="Andreopoulos B."/>
            <person name="Baker S."/>
            <person name="Barry K."/>
            <person name="Bills G."/>
            <person name="Bluhm B."/>
            <person name="Cannon C."/>
            <person name="Castanera R."/>
            <person name="Culley D."/>
            <person name="Daum C."/>
            <person name="Ezra D."/>
            <person name="Gonzalez J."/>
            <person name="Henrissat B."/>
            <person name="Kuo A."/>
            <person name="Liang C."/>
            <person name="Lipzen A."/>
            <person name="Lutzoni F."/>
            <person name="Magnuson J."/>
            <person name="Mondo S."/>
            <person name="Nolan M."/>
            <person name="Ohm R."/>
            <person name="Pangilinan J."/>
            <person name="Park H.-J."/>
            <person name="Ramirez L."/>
            <person name="Alfaro M."/>
            <person name="Sun H."/>
            <person name="Tritt A."/>
            <person name="Yoshinaga Y."/>
            <person name="Zwiers L.-H."/>
            <person name="Turgeon B."/>
            <person name="Goodwin S."/>
            <person name="Spatafora J."/>
            <person name="Crous P."/>
            <person name="Grigoriev I."/>
        </authorList>
    </citation>
    <scope>NUCLEOTIDE SEQUENCE</scope>
    <source>
        <strain evidence="3">CBS 119687</strain>
    </source>
</reference>
<accession>A0A6A6A3C6</accession>
<feature type="region of interest" description="Disordered" evidence="1">
    <location>
        <begin position="100"/>
        <end position="135"/>
    </location>
</feature>
<feature type="signal peptide" evidence="2">
    <location>
        <begin position="1"/>
        <end position="20"/>
    </location>
</feature>
<keyword evidence="4" id="KW-1185">Reference proteome</keyword>